<organism evidence="2">
    <name type="scientific">Culex pipiens</name>
    <name type="common">House mosquito</name>
    <dbReference type="NCBI Taxonomy" id="7175"/>
    <lineage>
        <taxon>Eukaryota</taxon>
        <taxon>Metazoa</taxon>
        <taxon>Ecdysozoa</taxon>
        <taxon>Arthropoda</taxon>
        <taxon>Hexapoda</taxon>
        <taxon>Insecta</taxon>
        <taxon>Pterygota</taxon>
        <taxon>Neoptera</taxon>
        <taxon>Endopterygota</taxon>
        <taxon>Diptera</taxon>
        <taxon>Nematocera</taxon>
        <taxon>Culicoidea</taxon>
        <taxon>Culicidae</taxon>
        <taxon>Culicinae</taxon>
        <taxon>Culicini</taxon>
        <taxon>Culex</taxon>
        <taxon>Culex</taxon>
    </lineage>
</organism>
<name>A0A8D8NE65_CULPI</name>
<dbReference type="EMBL" id="HBUE01021477">
    <property type="protein sequence ID" value="CAG6452855.1"/>
    <property type="molecule type" value="Transcribed_RNA"/>
</dbReference>
<dbReference type="EMBL" id="HBUE01266945">
    <property type="protein sequence ID" value="CAG6561936.1"/>
    <property type="molecule type" value="Transcribed_RNA"/>
</dbReference>
<protein>
    <submittedName>
        <fullName evidence="2">(northern house mosquito) hypothetical protein</fullName>
    </submittedName>
</protein>
<dbReference type="AlphaFoldDB" id="A0A8D8NE65"/>
<evidence type="ECO:0000313" key="2">
    <source>
        <dbReference type="EMBL" id="CAG6561936.1"/>
    </source>
</evidence>
<reference evidence="2" key="1">
    <citation type="submission" date="2021-05" db="EMBL/GenBank/DDBJ databases">
        <authorList>
            <person name="Alioto T."/>
            <person name="Alioto T."/>
            <person name="Gomez Garrido J."/>
        </authorList>
    </citation>
    <scope>NUCLEOTIDE SEQUENCE</scope>
</reference>
<evidence type="ECO:0000256" key="1">
    <source>
        <dbReference type="SAM" id="MobiDB-lite"/>
    </source>
</evidence>
<feature type="compositionally biased region" description="Low complexity" evidence="1">
    <location>
        <begin position="117"/>
        <end position="129"/>
    </location>
</feature>
<accession>A0A8D8NE65</accession>
<proteinExistence type="predicted"/>
<feature type="region of interest" description="Disordered" evidence="1">
    <location>
        <begin position="53"/>
        <end position="100"/>
    </location>
</feature>
<feature type="compositionally biased region" description="Low complexity" evidence="1">
    <location>
        <begin position="84"/>
        <end position="93"/>
    </location>
</feature>
<feature type="region of interest" description="Disordered" evidence="1">
    <location>
        <begin position="117"/>
        <end position="145"/>
    </location>
</feature>
<sequence>MEVPTRSSSNPTRVVPIRSRVVPTTMATTTRTEEVAVAQTIQAILSSSNQINKHLPTHKVPPWNPSTPCPSRRRSTSRSKRCVSDNNSSNNKPVPVPEESHPAIQTRFLPRVAAAAAPVPKVNPRNNNNQRDQTAPEVHSSSRVHPTARWAAVAVPIRTLRSGWAAWEWVRTAA</sequence>
<feature type="compositionally biased region" description="Basic residues" evidence="1">
    <location>
        <begin position="71"/>
        <end position="81"/>
    </location>
</feature>
<dbReference type="EMBL" id="HBUE01161751">
    <property type="protein sequence ID" value="CAG6510532.1"/>
    <property type="molecule type" value="Transcribed_RNA"/>
</dbReference>